<protein>
    <submittedName>
        <fullName evidence="1">1451_t:CDS:1</fullName>
    </submittedName>
</protein>
<comment type="caution">
    <text evidence="1">The sequence shown here is derived from an EMBL/GenBank/DDBJ whole genome shotgun (WGS) entry which is preliminary data.</text>
</comment>
<gene>
    <name evidence="1" type="ORF">PBRASI_LOCUS6085</name>
</gene>
<dbReference type="EMBL" id="CAJVPI010000772">
    <property type="protein sequence ID" value="CAG8570742.1"/>
    <property type="molecule type" value="Genomic_DNA"/>
</dbReference>
<sequence>MAKIPAQKSWIRPPGFESFSKKEEVISAVIIWTDFGGTYSITTQDLNPVASQNPSGTYSITTQDRNPVASFSVGQITWADTVVPHALCQPPYNSQKLSGWNNPTSETSILIEGAYLKLLQHSRCRFLFP</sequence>
<organism evidence="1 2">
    <name type="scientific">Paraglomus brasilianum</name>
    <dbReference type="NCBI Taxonomy" id="144538"/>
    <lineage>
        <taxon>Eukaryota</taxon>
        <taxon>Fungi</taxon>
        <taxon>Fungi incertae sedis</taxon>
        <taxon>Mucoromycota</taxon>
        <taxon>Glomeromycotina</taxon>
        <taxon>Glomeromycetes</taxon>
        <taxon>Paraglomerales</taxon>
        <taxon>Paraglomeraceae</taxon>
        <taxon>Paraglomus</taxon>
    </lineage>
</organism>
<reference evidence="1" key="1">
    <citation type="submission" date="2021-06" db="EMBL/GenBank/DDBJ databases">
        <authorList>
            <person name="Kallberg Y."/>
            <person name="Tangrot J."/>
            <person name="Rosling A."/>
        </authorList>
    </citation>
    <scope>NUCLEOTIDE SEQUENCE</scope>
    <source>
        <strain evidence="1">BR232B</strain>
    </source>
</reference>
<accession>A0A9N9BNM6</accession>
<dbReference type="Proteomes" id="UP000789739">
    <property type="component" value="Unassembled WGS sequence"/>
</dbReference>
<proteinExistence type="predicted"/>
<name>A0A9N9BNM6_9GLOM</name>
<keyword evidence="2" id="KW-1185">Reference proteome</keyword>
<dbReference type="AlphaFoldDB" id="A0A9N9BNM6"/>
<evidence type="ECO:0000313" key="1">
    <source>
        <dbReference type="EMBL" id="CAG8570742.1"/>
    </source>
</evidence>
<evidence type="ECO:0000313" key="2">
    <source>
        <dbReference type="Proteomes" id="UP000789739"/>
    </source>
</evidence>